<keyword evidence="2" id="KW-1185">Reference proteome</keyword>
<evidence type="ECO:0000313" key="1">
    <source>
        <dbReference type="EMBL" id="GMF37481.1"/>
    </source>
</evidence>
<name>A0A9W7CRG6_9STRA</name>
<sequence length="222" mass="23529">MPRKRSVEEAQDVIAQKRRRARHGVEAQSNDVIPLASTLDFHGVWRELKASGRTSKPPRGLDNRYRYVLPGCAAHGRSDHDFQLGEEAVLRHFVEHVAAADGDGGVVIGSGRVPAAAAAAAAADDDSGVVVGSGRVRGVGDDAGNGGAVIVSPTISTSSAISTTPRNPTSLTSSNENPLLRNMVAFSPSKESWMQKTKFTDVLAPPILSAESVVVLRNQRME</sequence>
<dbReference type="PANTHER" id="PTHR37069">
    <property type="entry name" value="DDE_TNP_1_7 DOMAIN-CONTAINING PROTEIN"/>
    <property type="match status" value="1"/>
</dbReference>
<dbReference type="PANTHER" id="PTHR37069:SF2">
    <property type="entry name" value="PIGGYBAC TRANSPOSABLE ELEMENT-DERIVED PROTEIN DOMAIN-CONTAINING PROTEIN"/>
    <property type="match status" value="1"/>
</dbReference>
<evidence type="ECO:0000313" key="2">
    <source>
        <dbReference type="Proteomes" id="UP001165121"/>
    </source>
</evidence>
<organism evidence="1 2">
    <name type="scientific">Phytophthora fragariaefolia</name>
    <dbReference type="NCBI Taxonomy" id="1490495"/>
    <lineage>
        <taxon>Eukaryota</taxon>
        <taxon>Sar</taxon>
        <taxon>Stramenopiles</taxon>
        <taxon>Oomycota</taxon>
        <taxon>Peronosporomycetes</taxon>
        <taxon>Peronosporales</taxon>
        <taxon>Peronosporaceae</taxon>
        <taxon>Phytophthora</taxon>
    </lineage>
</organism>
<protein>
    <submittedName>
        <fullName evidence="1">Unnamed protein product</fullName>
    </submittedName>
</protein>
<reference evidence="1" key="1">
    <citation type="submission" date="2023-04" db="EMBL/GenBank/DDBJ databases">
        <title>Phytophthora fragariaefolia NBRC 109709.</title>
        <authorList>
            <person name="Ichikawa N."/>
            <person name="Sato H."/>
            <person name="Tonouchi N."/>
        </authorList>
    </citation>
    <scope>NUCLEOTIDE SEQUENCE</scope>
    <source>
        <strain evidence="1">NBRC 109709</strain>
    </source>
</reference>
<dbReference type="Proteomes" id="UP001165121">
    <property type="component" value="Unassembled WGS sequence"/>
</dbReference>
<proteinExistence type="predicted"/>
<comment type="caution">
    <text evidence="1">The sequence shown here is derived from an EMBL/GenBank/DDBJ whole genome shotgun (WGS) entry which is preliminary data.</text>
</comment>
<dbReference type="EMBL" id="BSXT01001014">
    <property type="protein sequence ID" value="GMF37481.1"/>
    <property type="molecule type" value="Genomic_DNA"/>
</dbReference>
<accession>A0A9W7CRG6</accession>
<dbReference type="AlphaFoldDB" id="A0A9W7CRG6"/>
<gene>
    <name evidence="1" type="ORF">Pfra01_001051600</name>
</gene>